<dbReference type="SUPFAM" id="SSF56112">
    <property type="entry name" value="Protein kinase-like (PK-like)"/>
    <property type="match status" value="1"/>
</dbReference>
<dbReference type="EMBL" id="BMAW01131411">
    <property type="protein sequence ID" value="GFU39411.1"/>
    <property type="molecule type" value="Genomic_DNA"/>
</dbReference>
<evidence type="ECO:0000256" key="6">
    <source>
        <dbReference type="ARBA" id="ARBA00022741"/>
    </source>
</evidence>
<name>A0A8X6QZ57_NEPPI</name>
<dbReference type="PANTHER" id="PTHR24356:SF1">
    <property type="entry name" value="SERINE_THREONINE-PROTEIN KINASE GREATWALL"/>
    <property type="match status" value="1"/>
</dbReference>
<comment type="similarity">
    <text evidence="1">Belongs to the protein kinase superfamily. AGC Ser/Thr protein kinase family.</text>
</comment>
<evidence type="ECO:0000256" key="7">
    <source>
        <dbReference type="ARBA" id="ARBA00022777"/>
    </source>
</evidence>
<comment type="catalytic activity">
    <reaction evidence="11">
        <text>L-seryl-[protein] + ATP = O-phospho-L-seryl-[protein] + ADP + H(+)</text>
        <dbReference type="Rhea" id="RHEA:17989"/>
        <dbReference type="Rhea" id="RHEA-COMP:9863"/>
        <dbReference type="Rhea" id="RHEA-COMP:11604"/>
        <dbReference type="ChEBI" id="CHEBI:15378"/>
        <dbReference type="ChEBI" id="CHEBI:29999"/>
        <dbReference type="ChEBI" id="CHEBI:30616"/>
        <dbReference type="ChEBI" id="CHEBI:83421"/>
        <dbReference type="ChEBI" id="CHEBI:456216"/>
        <dbReference type="EC" id="2.7.11.1"/>
    </reaction>
</comment>
<keyword evidence="16" id="KW-1185">Reference proteome</keyword>
<gene>
    <name evidence="15" type="primary">MASTL</name>
    <name evidence="15" type="ORF">NPIL_332611</name>
</gene>
<evidence type="ECO:0000256" key="2">
    <source>
        <dbReference type="ARBA" id="ARBA00012513"/>
    </source>
</evidence>
<keyword evidence="5" id="KW-0808">Transferase</keyword>
<keyword evidence="4" id="KW-0723">Serine/threonine-protein kinase</keyword>
<dbReference type="PROSITE" id="PS00108">
    <property type="entry name" value="PROTEIN_KINASE_ST"/>
    <property type="match status" value="1"/>
</dbReference>
<dbReference type="PROSITE" id="PS51285">
    <property type="entry name" value="AGC_KINASE_CTER"/>
    <property type="match status" value="1"/>
</dbReference>
<dbReference type="FunFam" id="3.30.200.20:FF:000550">
    <property type="entry name" value="Serine/threonine-protein kinase greatwall"/>
    <property type="match status" value="1"/>
</dbReference>
<dbReference type="SMART" id="SM00220">
    <property type="entry name" value="S_TKc"/>
    <property type="match status" value="1"/>
</dbReference>
<evidence type="ECO:0000256" key="10">
    <source>
        <dbReference type="ARBA" id="ARBA00047899"/>
    </source>
</evidence>
<dbReference type="GO" id="GO:0005524">
    <property type="term" value="F:ATP binding"/>
    <property type="evidence" value="ECO:0007669"/>
    <property type="project" value="UniProtKB-KW"/>
</dbReference>
<dbReference type="Gene3D" id="1.10.510.10">
    <property type="entry name" value="Transferase(Phosphotransferase) domain 1"/>
    <property type="match status" value="2"/>
</dbReference>
<dbReference type="EC" id="2.7.11.1" evidence="2"/>
<dbReference type="PROSITE" id="PS50011">
    <property type="entry name" value="PROTEIN_KINASE_DOM"/>
    <property type="match status" value="1"/>
</dbReference>
<evidence type="ECO:0000256" key="4">
    <source>
        <dbReference type="ARBA" id="ARBA00022527"/>
    </source>
</evidence>
<feature type="domain" description="Protein kinase" evidence="13">
    <location>
        <begin position="31"/>
        <end position="661"/>
    </location>
</feature>
<evidence type="ECO:0000256" key="11">
    <source>
        <dbReference type="ARBA" id="ARBA00048679"/>
    </source>
</evidence>
<dbReference type="GO" id="GO:0004674">
    <property type="term" value="F:protein serine/threonine kinase activity"/>
    <property type="evidence" value="ECO:0007669"/>
    <property type="project" value="UniProtKB-KW"/>
</dbReference>
<feature type="compositionally biased region" description="Low complexity" evidence="12">
    <location>
        <begin position="309"/>
        <end position="320"/>
    </location>
</feature>
<evidence type="ECO:0000313" key="16">
    <source>
        <dbReference type="Proteomes" id="UP000887013"/>
    </source>
</evidence>
<dbReference type="InterPro" id="IPR008271">
    <property type="entry name" value="Ser/Thr_kinase_AS"/>
</dbReference>
<dbReference type="OrthoDB" id="162894at2759"/>
<proteinExistence type="inferred from homology"/>
<dbReference type="InterPro" id="IPR011009">
    <property type="entry name" value="Kinase-like_dom_sf"/>
</dbReference>
<evidence type="ECO:0000259" key="14">
    <source>
        <dbReference type="PROSITE" id="PS51285"/>
    </source>
</evidence>
<sequence length="705" mass="79274">MMETHNVNKNTSSLSDSFPEKNVKLPTINDFKLIKPISRGAFGKVYLCHKIEKPNQIFAVKVINKDILENKNMMKQVLIERNALALSRSPFVVQLFYSMQSRNDIYLVMEYMIGGDVKSLLHICGFFDEYMAIFYTLEAAHALEYLHQHNIVHRDLKPDNMLISATGHVKLTDFGLSKITVNKPIRVRDLLGSPSCYSSGSNGALLNRTPGQLLSLTSAFGFSAEKNSLHIASTASPTLEEASVEHRPCMSDSKSISHSRFSTNWQSSDFSAVISPLALKFETPDKLMETSQEAMNVNSPDRSKLGRRNSAGSNSSSSSNCTPYCPKKKRKILSSRSTKNLREIRLFGLNSRPTEKLSLSSHDDLLRNQKSGFLRLNRKRKRSSSSDNEIDKMASNNKTGLSAVLSNLRFSDFEDASKTDFREAKISDADSVFSDQIENKSPFLFESPEPKIRCDIPLSYSGSVTQKSFQSPLKEVNQLQKKSVNFVFKSDSSTEQSGSYLSHKKSEHSPPFSEQSDFSSDFSTPKDKRIVNSQLVTPICRPQTPYRTPKSVRRGPEPTSPKPILGTPDYLAPELLLHKEHGFPVDWWALGVCLYEFLTGIPPFNDVTPEAVFNNILTRDIPWPDAEEALSENAKMAIDLLLTSDANLRPGAKELKTWPLFENIEWENILHLEAPFVPLPDSDTDTTYFDARNEAQHIRISSFEL</sequence>
<evidence type="ECO:0000259" key="13">
    <source>
        <dbReference type="PROSITE" id="PS50011"/>
    </source>
</evidence>
<feature type="region of interest" description="Disordered" evidence="12">
    <location>
        <begin position="293"/>
        <end position="333"/>
    </location>
</feature>
<dbReference type="Pfam" id="PF00069">
    <property type="entry name" value="Pkinase"/>
    <property type="match status" value="2"/>
</dbReference>
<evidence type="ECO:0000256" key="8">
    <source>
        <dbReference type="ARBA" id="ARBA00022840"/>
    </source>
</evidence>
<evidence type="ECO:0000256" key="9">
    <source>
        <dbReference type="ARBA" id="ARBA00033099"/>
    </source>
</evidence>
<feature type="region of interest" description="Disordered" evidence="12">
    <location>
        <begin position="493"/>
        <end position="525"/>
    </location>
</feature>
<evidence type="ECO:0000313" key="15">
    <source>
        <dbReference type="EMBL" id="GFU39411.1"/>
    </source>
</evidence>
<evidence type="ECO:0000256" key="5">
    <source>
        <dbReference type="ARBA" id="ARBA00022679"/>
    </source>
</evidence>
<dbReference type="GO" id="GO:0005634">
    <property type="term" value="C:nucleus"/>
    <property type="evidence" value="ECO:0007669"/>
    <property type="project" value="TreeGrafter"/>
</dbReference>
<dbReference type="PANTHER" id="PTHR24356">
    <property type="entry name" value="SERINE/THREONINE-PROTEIN KINASE"/>
    <property type="match status" value="1"/>
</dbReference>
<comment type="caution">
    <text evidence="15">The sequence shown here is derived from an EMBL/GenBank/DDBJ whole genome shotgun (WGS) entry which is preliminary data.</text>
</comment>
<dbReference type="InterPro" id="IPR000719">
    <property type="entry name" value="Prot_kinase_dom"/>
</dbReference>
<dbReference type="FunFam" id="1.10.510.10:FF:000604">
    <property type="entry name" value="AGC protein kinase"/>
    <property type="match status" value="1"/>
</dbReference>
<keyword evidence="7" id="KW-0418">Kinase</keyword>
<dbReference type="Gene3D" id="3.30.200.20">
    <property type="entry name" value="Phosphorylase Kinase, domain 1"/>
    <property type="match status" value="1"/>
</dbReference>
<feature type="domain" description="AGC-kinase C-terminal" evidence="14">
    <location>
        <begin position="662"/>
        <end position="705"/>
    </location>
</feature>
<dbReference type="AlphaFoldDB" id="A0A8X6QZ57"/>
<organism evidence="15 16">
    <name type="scientific">Nephila pilipes</name>
    <name type="common">Giant wood spider</name>
    <name type="synonym">Nephila maculata</name>
    <dbReference type="NCBI Taxonomy" id="299642"/>
    <lineage>
        <taxon>Eukaryota</taxon>
        <taxon>Metazoa</taxon>
        <taxon>Ecdysozoa</taxon>
        <taxon>Arthropoda</taxon>
        <taxon>Chelicerata</taxon>
        <taxon>Arachnida</taxon>
        <taxon>Araneae</taxon>
        <taxon>Araneomorphae</taxon>
        <taxon>Entelegynae</taxon>
        <taxon>Araneoidea</taxon>
        <taxon>Nephilidae</taxon>
        <taxon>Nephila</taxon>
    </lineage>
</organism>
<evidence type="ECO:0000256" key="12">
    <source>
        <dbReference type="SAM" id="MobiDB-lite"/>
    </source>
</evidence>
<comment type="catalytic activity">
    <reaction evidence="10">
        <text>L-threonyl-[protein] + ATP = O-phospho-L-threonyl-[protein] + ADP + H(+)</text>
        <dbReference type="Rhea" id="RHEA:46608"/>
        <dbReference type="Rhea" id="RHEA-COMP:11060"/>
        <dbReference type="Rhea" id="RHEA-COMP:11605"/>
        <dbReference type="ChEBI" id="CHEBI:15378"/>
        <dbReference type="ChEBI" id="CHEBI:30013"/>
        <dbReference type="ChEBI" id="CHEBI:30616"/>
        <dbReference type="ChEBI" id="CHEBI:61977"/>
        <dbReference type="ChEBI" id="CHEBI:456216"/>
        <dbReference type="EC" id="2.7.11.1"/>
    </reaction>
</comment>
<feature type="compositionally biased region" description="Low complexity" evidence="12">
    <location>
        <begin position="509"/>
        <end position="523"/>
    </location>
</feature>
<dbReference type="InterPro" id="IPR050236">
    <property type="entry name" value="Ser_Thr_kinase_AGC"/>
</dbReference>
<dbReference type="FunFam" id="1.10.510.10:FF:000278">
    <property type="entry name" value="serine/threonine-protein kinase greatwall isoform X1"/>
    <property type="match status" value="1"/>
</dbReference>
<dbReference type="GO" id="GO:0035556">
    <property type="term" value="P:intracellular signal transduction"/>
    <property type="evidence" value="ECO:0007669"/>
    <property type="project" value="TreeGrafter"/>
</dbReference>
<accession>A0A8X6QZ57</accession>
<protein>
    <recommendedName>
        <fullName evidence="3">Serine/threonine-protein kinase greatwall</fullName>
        <ecNumber evidence="2">2.7.11.1</ecNumber>
    </recommendedName>
    <alternativeName>
        <fullName evidence="9">Microtubule-associated serine/threonine-protein kinase-like</fullName>
    </alternativeName>
</protein>
<keyword evidence="6" id="KW-0547">Nucleotide-binding</keyword>
<reference evidence="15" key="1">
    <citation type="submission" date="2020-08" db="EMBL/GenBank/DDBJ databases">
        <title>Multicomponent nature underlies the extraordinary mechanical properties of spider dragline silk.</title>
        <authorList>
            <person name="Kono N."/>
            <person name="Nakamura H."/>
            <person name="Mori M."/>
            <person name="Yoshida Y."/>
            <person name="Ohtoshi R."/>
            <person name="Malay A.D."/>
            <person name="Moran D.A.P."/>
            <person name="Tomita M."/>
            <person name="Numata K."/>
            <person name="Arakawa K."/>
        </authorList>
    </citation>
    <scope>NUCLEOTIDE SEQUENCE</scope>
</reference>
<evidence type="ECO:0000256" key="3">
    <source>
        <dbReference type="ARBA" id="ARBA00022148"/>
    </source>
</evidence>
<dbReference type="Proteomes" id="UP000887013">
    <property type="component" value="Unassembled WGS sequence"/>
</dbReference>
<feature type="region of interest" description="Disordered" evidence="12">
    <location>
        <begin position="541"/>
        <end position="565"/>
    </location>
</feature>
<evidence type="ECO:0000256" key="1">
    <source>
        <dbReference type="ARBA" id="ARBA00009903"/>
    </source>
</evidence>
<dbReference type="InterPro" id="IPR000961">
    <property type="entry name" value="AGC-kinase_C"/>
</dbReference>
<keyword evidence="8" id="KW-0067">ATP-binding</keyword>